<feature type="domain" description="RNA-binding S4" evidence="6">
    <location>
        <begin position="14"/>
        <end position="80"/>
    </location>
</feature>
<keyword evidence="8" id="KW-1185">Reference proteome</keyword>
<dbReference type="CDD" id="cd00165">
    <property type="entry name" value="S4"/>
    <property type="match status" value="1"/>
</dbReference>
<dbReference type="InterPro" id="IPR036986">
    <property type="entry name" value="S4_RNA-bd_sf"/>
</dbReference>
<dbReference type="Pfam" id="PF01479">
    <property type="entry name" value="S4"/>
    <property type="match status" value="1"/>
</dbReference>
<protein>
    <recommendedName>
        <fullName evidence="4">Heat shock protein 15</fullName>
    </recommendedName>
</protein>
<dbReference type="PROSITE" id="PS50889">
    <property type="entry name" value="S4"/>
    <property type="match status" value="1"/>
</dbReference>
<evidence type="ECO:0000256" key="5">
    <source>
        <dbReference type="SAM" id="MobiDB-lite"/>
    </source>
</evidence>
<dbReference type="RefSeq" id="WP_097112782.1">
    <property type="nucleotide sequence ID" value="NZ_OBEB01000009.1"/>
</dbReference>
<sequence length="136" mass="15499">MTTTQAKTQQNDSIRLDKWLWACRFYKTRALAKSMIEGGKVHYNDQRCKASRQVEIGATIKLAQGSDEKTVVVVGLSERRLAAPLAQALYQETEASAEQRQVRAELRKTNSLFAPHPDTKPDKKMRRQLLLLKSKQ</sequence>
<dbReference type="SMART" id="SM00363">
    <property type="entry name" value="S4"/>
    <property type="match status" value="1"/>
</dbReference>
<keyword evidence="2 4" id="KW-0694">RNA-binding</keyword>
<organism evidence="7 8">
    <name type="scientific">Arsukibacterium tuosuense</name>
    <dbReference type="NCBI Taxonomy" id="1323745"/>
    <lineage>
        <taxon>Bacteria</taxon>
        <taxon>Pseudomonadati</taxon>
        <taxon>Pseudomonadota</taxon>
        <taxon>Gammaproteobacteria</taxon>
        <taxon>Chromatiales</taxon>
        <taxon>Chromatiaceae</taxon>
        <taxon>Arsukibacterium</taxon>
    </lineage>
</organism>
<dbReference type="InterPro" id="IPR002942">
    <property type="entry name" value="S4_RNA-bd"/>
</dbReference>
<evidence type="ECO:0000256" key="3">
    <source>
        <dbReference type="ARBA" id="ARBA00023125"/>
    </source>
</evidence>
<evidence type="ECO:0000259" key="6">
    <source>
        <dbReference type="SMART" id="SM00363"/>
    </source>
</evidence>
<evidence type="ECO:0000313" key="7">
    <source>
        <dbReference type="EMBL" id="SNY59362.1"/>
    </source>
</evidence>
<reference evidence="8" key="1">
    <citation type="submission" date="2017-09" db="EMBL/GenBank/DDBJ databases">
        <authorList>
            <person name="Varghese N."/>
            <person name="Submissions S."/>
        </authorList>
    </citation>
    <scope>NUCLEOTIDE SEQUENCE [LARGE SCALE GENOMIC DNA]</scope>
    <source>
        <strain evidence="8">CGMCC 1.12461</strain>
    </source>
</reference>
<dbReference type="OrthoDB" id="9797176at2"/>
<dbReference type="GO" id="GO:0043023">
    <property type="term" value="F:ribosomal large subunit binding"/>
    <property type="evidence" value="ECO:0007669"/>
    <property type="project" value="InterPro"/>
</dbReference>
<keyword evidence="3 4" id="KW-0238">DNA-binding</keyword>
<comment type="similarity">
    <text evidence="1 4">Belongs to the HSP15 family.</text>
</comment>
<dbReference type="GO" id="GO:0034605">
    <property type="term" value="P:cellular response to heat"/>
    <property type="evidence" value="ECO:0007669"/>
    <property type="project" value="InterPro"/>
</dbReference>
<feature type="region of interest" description="Disordered" evidence="5">
    <location>
        <begin position="106"/>
        <end position="125"/>
    </location>
</feature>
<evidence type="ECO:0000256" key="1">
    <source>
        <dbReference type="ARBA" id="ARBA00008396"/>
    </source>
</evidence>
<dbReference type="InterPro" id="IPR025708">
    <property type="entry name" value="HSP15"/>
</dbReference>
<evidence type="ECO:0000256" key="4">
    <source>
        <dbReference type="PIRNR" id="PIRNR016821"/>
    </source>
</evidence>
<dbReference type="SUPFAM" id="SSF55174">
    <property type="entry name" value="Alpha-L RNA-binding motif"/>
    <property type="match status" value="1"/>
</dbReference>
<gene>
    <name evidence="7" type="ORF">SAMN06297280_3586</name>
</gene>
<dbReference type="PIRSF" id="PIRSF016821">
    <property type="entry name" value="HSP15"/>
    <property type="match status" value="1"/>
</dbReference>
<evidence type="ECO:0000256" key="2">
    <source>
        <dbReference type="ARBA" id="ARBA00022884"/>
    </source>
</evidence>
<dbReference type="EMBL" id="OBEB01000009">
    <property type="protein sequence ID" value="SNY59362.1"/>
    <property type="molecule type" value="Genomic_DNA"/>
</dbReference>
<proteinExistence type="inferred from homology"/>
<dbReference type="GO" id="GO:0003677">
    <property type="term" value="F:DNA binding"/>
    <property type="evidence" value="ECO:0007669"/>
    <property type="project" value="UniProtKB-KW"/>
</dbReference>
<evidence type="ECO:0000313" key="8">
    <source>
        <dbReference type="Proteomes" id="UP000219353"/>
    </source>
</evidence>
<dbReference type="Proteomes" id="UP000219353">
    <property type="component" value="Unassembled WGS sequence"/>
</dbReference>
<dbReference type="Gene3D" id="3.10.290.10">
    <property type="entry name" value="RNA-binding S4 domain"/>
    <property type="match status" value="1"/>
</dbReference>
<accession>A0A285JGG6</accession>
<name>A0A285JGG6_9GAMM</name>
<dbReference type="AlphaFoldDB" id="A0A285JGG6"/>
<dbReference type="NCBIfam" id="NF007673">
    <property type="entry name" value="PRK10348.1"/>
    <property type="match status" value="1"/>
</dbReference>
<keyword evidence="7" id="KW-0346">Stress response</keyword>
<dbReference type="GO" id="GO:0003727">
    <property type="term" value="F:single-stranded RNA binding"/>
    <property type="evidence" value="ECO:0007669"/>
    <property type="project" value="InterPro"/>
</dbReference>